<comment type="caution">
    <text evidence="9">The sequence shown here is derived from an EMBL/GenBank/DDBJ whole genome shotgun (WGS) entry which is preliminary data.</text>
</comment>
<dbReference type="InterPro" id="IPR045249">
    <property type="entry name" value="HARBI1-like"/>
</dbReference>
<dbReference type="Gramene" id="mRNA:HanXRQr2_Chr14g0653511">
    <property type="protein sequence ID" value="mRNA:HanXRQr2_Chr14g0653511"/>
    <property type="gene ID" value="HanXRQr2_Chr14g0653511"/>
</dbReference>
<evidence type="ECO:0000256" key="5">
    <source>
        <dbReference type="ARBA" id="ARBA00022723"/>
    </source>
</evidence>
<comment type="similarity">
    <text evidence="3">Belongs to the HARBI1 family.</text>
</comment>
<keyword evidence="6" id="KW-0378">Hydrolase</keyword>
<name>A0A9K3H6Z8_HELAN</name>
<evidence type="ECO:0000256" key="3">
    <source>
        <dbReference type="ARBA" id="ARBA00006958"/>
    </source>
</evidence>
<reference evidence="9" key="1">
    <citation type="journal article" date="2017" name="Nature">
        <title>The sunflower genome provides insights into oil metabolism, flowering and Asterid evolution.</title>
        <authorList>
            <person name="Badouin H."/>
            <person name="Gouzy J."/>
            <person name="Grassa C.J."/>
            <person name="Murat F."/>
            <person name="Staton S.E."/>
            <person name="Cottret L."/>
            <person name="Lelandais-Briere C."/>
            <person name="Owens G.L."/>
            <person name="Carrere S."/>
            <person name="Mayjonade B."/>
            <person name="Legrand L."/>
            <person name="Gill N."/>
            <person name="Kane N.C."/>
            <person name="Bowers J.E."/>
            <person name="Hubner S."/>
            <person name="Bellec A."/>
            <person name="Berard A."/>
            <person name="Berges H."/>
            <person name="Blanchet N."/>
            <person name="Boniface M.C."/>
            <person name="Brunel D."/>
            <person name="Catrice O."/>
            <person name="Chaidir N."/>
            <person name="Claudel C."/>
            <person name="Donnadieu C."/>
            <person name="Faraut T."/>
            <person name="Fievet G."/>
            <person name="Helmstetter N."/>
            <person name="King M."/>
            <person name="Knapp S.J."/>
            <person name="Lai Z."/>
            <person name="Le Paslier M.C."/>
            <person name="Lippi Y."/>
            <person name="Lorenzon L."/>
            <person name="Mandel J.R."/>
            <person name="Marage G."/>
            <person name="Marchand G."/>
            <person name="Marquand E."/>
            <person name="Bret-Mestries E."/>
            <person name="Morien E."/>
            <person name="Nambeesan S."/>
            <person name="Nguyen T."/>
            <person name="Pegot-Espagnet P."/>
            <person name="Pouilly N."/>
            <person name="Raftis F."/>
            <person name="Sallet E."/>
            <person name="Schiex T."/>
            <person name="Thomas J."/>
            <person name="Vandecasteele C."/>
            <person name="Vares D."/>
            <person name="Vear F."/>
            <person name="Vautrin S."/>
            <person name="Crespi M."/>
            <person name="Mangin B."/>
            <person name="Burke J.M."/>
            <person name="Salse J."/>
            <person name="Munos S."/>
            <person name="Vincourt P."/>
            <person name="Rieseberg L.H."/>
            <person name="Langlade N.B."/>
        </authorList>
    </citation>
    <scope>NUCLEOTIDE SEQUENCE</scope>
    <source>
        <tissue evidence="9">Leaves</tissue>
    </source>
</reference>
<protein>
    <submittedName>
        <fullName evidence="9">Harbinger transposase-derived nuclease domain-containing protein</fullName>
    </submittedName>
</protein>
<dbReference type="Pfam" id="PF13359">
    <property type="entry name" value="DDE_Tnp_4"/>
    <property type="match status" value="1"/>
</dbReference>
<dbReference type="GO" id="GO:0046872">
    <property type="term" value="F:metal ion binding"/>
    <property type="evidence" value="ECO:0007669"/>
    <property type="project" value="UniProtKB-KW"/>
</dbReference>
<dbReference type="InterPro" id="IPR027806">
    <property type="entry name" value="HARBI1_dom"/>
</dbReference>
<keyword evidence="5" id="KW-0479">Metal-binding</keyword>
<evidence type="ECO:0000313" key="10">
    <source>
        <dbReference type="Proteomes" id="UP000215914"/>
    </source>
</evidence>
<dbReference type="PANTHER" id="PTHR22930:SF278">
    <property type="entry name" value="MYB_SANT-LIKE DOMAIN, HARBINGER TRANSPOSASE-DERIVED NUCLEASE DOMAIN PROTEIN-RELATED"/>
    <property type="match status" value="1"/>
</dbReference>
<dbReference type="GO" id="GO:0005634">
    <property type="term" value="C:nucleus"/>
    <property type="evidence" value="ECO:0007669"/>
    <property type="project" value="UniProtKB-SubCell"/>
</dbReference>
<keyword evidence="10" id="KW-1185">Reference proteome</keyword>
<dbReference type="PANTHER" id="PTHR22930">
    <property type="match status" value="1"/>
</dbReference>
<keyword evidence="7" id="KW-0539">Nucleus</keyword>
<reference evidence="9" key="2">
    <citation type="submission" date="2020-06" db="EMBL/GenBank/DDBJ databases">
        <title>Helianthus annuus Genome sequencing and assembly Release 2.</title>
        <authorList>
            <person name="Gouzy J."/>
            <person name="Langlade N."/>
            <person name="Munos S."/>
        </authorList>
    </citation>
    <scope>NUCLEOTIDE SEQUENCE</scope>
    <source>
        <tissue evidence="9">Leaves</tissue>
    </source>
</reference>
<evidence type="ECO:0000256" key="7">
    <source>
        <dbReference type="ARBA" id="ARBA00023242"/>
    </source>
</evidence>
<evidence type="ECO:0000256" key="1">
    <source>
        <dbReference type="ARBA" id="ARBA00001968"/>
    </source>
</evidence>
<dbReference type="Proteomes" id="UP000215914">
    <property type="component" value="Unassembled WGS sequence"/>
</dbReference>
<evidence type="ECO:0000256" key="2">
    <source>
        <dbReference type="ARBA" id="ARBA00004123"/>
    </source>
</evidence>
<keyword evidence="4" id="KW-0540">Nuclease</keyword>
<dbReference type="GO" id="GO:0016787">
    <property type="term" value="F:hydrolase activity"/>
    <property type="evidence" value="ECO:0007669"/>
    <property type="project" value="UniProtKB-KW"/>
</dbReference>
<organism evidence="9 10">
    <name type="scientific">Helianthus annuus</name>
    <name type="common">Common sunflower</name>
    <dbReference type="NCBI Taxonomy" id="4232"/>
    <lineage>
        <taxon>Eukaryota</taxon>
        <taxon>Viridiplantae</taxon>
        <taxon>Streptophyta</taxon>
        <taxon>Embryophyta</taxon>
        <taxon>Tracheophyta</taxon>
        <taxon>Spermatophyta</taxon>
        <taxon>Magnoliopsida</taxon>
        <taxon>eudicotyledons</taxon>
        <taxon>Gunneridae</taxon>
        <taxon>Pentapetalae</taxon>
        <taxon>asterids</taxon>
        <taxon>campanulids</taxon>
        <taxon>Asterales</taxon>
        <taxon>Asteraceae</taxon>
        <taxon>Asteroideae</taxon>
        <taxon>Heliantheae alliance</taxon>
        <taxon>Heliantheae</taxon>
        <taxon>Helianthus</taxon>
    </lineage>
</organism>
<sequence length="238" mass="27213">MSADIIKPSANYNDDVPAYILDNPRYYPIFKDCIGAIDGTHVRASVRSKDQPKYIGRKGYATQNIMAVCDFNMCFTFVWAGWEGSAHDTRIFNEALRRPELNFPHPMGGKYYVVDAGYPNINGYLAPYKGQSIRYHIPEFRRGQSSAMRAPRGPKETFNYHHSSLRNIIERMAVHNFIRKTSSFDEAFNTAQQESYIPRGTSNALHEEVPSTNRTNDGCTYMQARRDCIALDIMESRT</sequence>
<evidence type="ECO:0000256" key="6">
    <source>
        <dbReference type="ARBA" id="ARBA00022801"/>
    </source>
</evidence>
<evidence type="ECO:0000256" key="4">
    <source>
        <dbReference type="ARBA" id="ARBA00022722"/>
    </source>
</evidence>
<dbReference type="OrthoDB" id="1681765at2759"/>
<accession>A0A9K3H6Z8</accession>
<dbReference type="EMBL" id="MNCJ02000329">
    <property type="protein sequence ID" value="KAF5769902.1"/>
    <property type="molecule type" value="Genomic_DNA"/>
</dbReference>
<evidence type="ECO:0000313" key="9">
    <source>
        <dbReference type="EMBL" id="KAF5769902.1"/>
    </source>
</evidence>
<comment type="subcellular location">
    <subcellularLocation>
        <location evidence="2">Nucleus</location>
    </subcellularLocation>
</comment>
<comment type="cofactor">
    <cofactor evidence="1">
        <name>a divalent metal cation</name>
        <dbReference type="ChEBI" id="CHEBI:60240"/>
    </cofactor>
</comment>
<proteinExistence type="inferred from homology"/>
<dbReference type="AlphaFoldDB" id="A0A9K3H6Z8"/>
<dbReference type="GO" id="GO:0004518">
    <property type="term" value="F:nuclease activity"/>
    <property type="evidence" value="ECO:0007669"/>
    <property type="project" value="UniProtKB-KW"/>
</dbReference>
<feature type="domain" description="DDE Tnp4" evidence="8">
    <location>
        <begin position="37"/>
        <end position="172"/>
    </location>
</feature>
<gene>
    <name evidence="9" type="ORF">HanXRQr2_Chr14g0653511</name>
</gene>
<evidence type="ECO:0000259" key="8">
    <source>
        <dbReference type="Pfam" id="PF13359"/>
    </source>
</evidence>